<accession>A0A329C443</accession>
<organism evidence="2 3">
    <name type="scientific">Paraburkholderia bryophila</name>
    <dbReference type="NCBI Taxonomy" id="420952"/>
    <lineage>
        <taxon>Bacteria</taxon>
        <taxon>Pseudomonadati</taxon>
        <taxon>Pseudomonadota</taxon>
        <taxon>Betaproteobacteria</taxon>
        <taxon>Burkholderiales</taxon>
        <taxon>Burkholderiaceae</taxon>
        <taxon>Paraburkholderia</taxon>
    </lineage>
</organism>
<feature type="transmembrane region" description="Helical" evidence="1">
    <location>
        <begin position="101"/>
        <end position="119"/>
    </location>
</feature>
<sequence>MRPRWVWLGVLPAVVTAASTYLTWRGAHHAPDNAADLDVGVMWFLAILSWIRAVVCGVAYMAVMRLCTAVMHRFRVYRHAYLMLCSVGLLAGLGGLHSARGALYCAGAGVLLGVVFILAHRPQIAPPPFSLSNWARGVRRNVATRPVRACVKTR</sequence>
<gene>
    <name evidence="2" type="ORF">BX591_1101</name>
</gene>
<evidence type="ECO:0000256" key="1">
    <source>
        <dbReference type="SAM" id="Phobius"/>
    </source>
</evidence>
<keyword evidence="1" id="KW-0472">Membrane</keyword>
<comment type="caution">
    <text evidence="2">The sequence shown here is derived from an EMBL/GenBank/DDBJ whole genome shotgun (WGS) entry which is preliminary data.</text>
</comment>
<dbReference type="RefSeq" id="WP_111932506.1">
    <property type="nucleotide sequence ID" value="NZ_CADFFP010000007.1"/>
</dbReference>
<dbReference type="EMBL" id="QLTK01000010">
    <property type="protein sequence ID" value="RAS29726.1"/>
    <property type="molecule type" value="Genomic_DNA"/>
</dbReference>
<name>A0A329C443_9BURK</name>
<dbReference type="AlphaFoldDB" id="A0A329C443"/>
<reference evidence="2 3" key="1">
    <citation type="submission" date="2018-06" db="EMBL/GenBank/DDBJ databases">
        <title>Genomic Encyclopedia of Type Strains, Phase III (KMG-III): the genomes of soil and plant-associated and newly described type strains.</title>
        <authorList>
            <person name="Whitman W."/>
        </authorList>
    </citation>
    <scope>NUCLEOTIDE SEQUENCE [LARGE SCALE GENOMIC DNA]</scope>
    <source>
        <strain evidence="2 3">LMG 23644</strain>
    </source>
</reference>
<keyword evidence="1" id="KW-1133">Transmembrane helix</keyword>
<protein>
    <submittedName>
        <fullName evidence="2">Uncharacterized protein</fullName>
    </submittedName>
</protein>
<feature type="transmembrane region" description="Helical" evidence="1">
    <location>
        <begin position="41"/>
        <end position="64"/>
    </location>
</feature>
<proteinExistence type="predicted"/>
<keyword evidence="1" id="KW-0812">Transmembrane</keyword>
<evidence type="ECO:0000313" key="2">
    <source>
        <dbReference type="EMBL" id="RAS29726.1"/>
    </source>
</evidence>
<evidence type="ECO:0000313" key="3">
    <source>
        <dbReference type="Proteomes" id="UP000248918"/>
    </source>
</evidence>
<dbReference type="Proteomes" id="UP000248918">
    <property type="component" value="Unassembled WGS sequence"/>
</dbReference>
<feature type="transmembrane region" description="Helical" evidence="1">
    <location>
        <begin position="76"/>
        <end position="95"/>
    </location>
</feature>